<keyword evidence="1 2" id="KW-0489">Methyltransferase</keyword>
<keyword evidence="1" id="KW-0698">rRNA processing</keyword>
<proteinExistence type="inferred from homology"/>
<comment type="similarity">
    <text evidence="1">Belongs to the RlmJ family.</text>
</comment>
<dbReference type="HAMAP" id="MF_00934">
    <property type="entry name" value="23SrRNA_methyltr_J"/>
    <property type="match status" value="1"/>
</dbReference>
<feature type="binding site" evidence="1">
    <location>
        <position position="115"/>
    </location>
    <ligand>
        <name>S-adenosyl-L-methionine</name>
        <dbReference type="ChEBI" id="CHEBI:59789"/>
    </ligand>
</feature>
<dbReference type="AlphaFoldDB" id="A0A318SUW0"/>
<dbReference type="RefSeq" id="WP_110812731.1">
    <property type="nucleotide sequence ID" value="NZ_QJTE01000001.1"/>
</dbReference>
<keyword evidence="1" id="KW-0694">RNA-binding</keyword>
<keyword evidence="1 2" id="KW-0808">Transferase</keyword>
<protein>
    <recommendedName>
        <fullName evidence="1">Ribosomal RNA large subunit methyltransferase J</fullName>
        <ecNumber evidence="1">2.1.1.266</ecNumber>
    </recommendedName>
    <alternativeName>
        <fullName evidence="1">23S rRNA (adenine(2030)-N6)-methyltransferase</fullName>
    </alternativeName>
    <alternativeName>
        <fullName evidence="1">23S rRNA m6A2030 methyltransferase</fullName>
    </alternativeName>
</protein>
<dbReference type="InterPro" id="IPR029063">
    <property type="entry name" value="SAM-dependent_MTases_sf"/>
</dbReference>
<dbReference type="Gene3D" id="3.40.50.150">
    <property type="entry name" value="Vaccinia Virus protein VP39"/>
    <property type="match status" value="1"/>
</dbReference>
<organism evidence="2 3">
    <name type="scientific">Pseudoroseicyclus aestuarii</name>
    <dbReference type="NCBI Taxonomy" id="1795041"/>
    <lineage>
        <taxon>Bacteria</taxon>
        <taxon>Pseudomonadati</taxon>
        <taxon>Pseudomonadota</taxon>
        <taxon>Alphaproteobacteria</taxon>
        <taxon>Rhodobacterales</taxon>
        <taxon>Paracoccaceae</taxon>
        <taxon>Pseudoroseicyclus</taxon>
    </lineage>
</organism>
<feature type="site" description="Interaction with substrate rRNA" evidence="1">
    <location>
        <position position="4"/>
    </location>
</feature>
<gene>
    <name evidence="1" type="primary">rlmJ</name>
    <name evidence="2" type="ORF">DFP88_101370</name>
</gene>
<dbReference type="Proteomes" id="UP000248311">
    <property type="component" value="Unassembled WGS sequence"/>
</dbReference>
<comment type="function">
    <text evidence="1">Specifically methylates the adenine in position 2030 of 23S rRNA.</text>
</comment>
<dbReference type="EMBL" id="QJTE01000001">
    <property type="protein sequence ID" value="PYE85700.1"/>
    <property type="molecule type" value="Genomic_DNA"/>
</dbReference>
<keyword evidence="1" id="KW-0949">S-adenosyl-L-methionine</keyword>
<dbReference type="GO" id="GO:0036307">
    <property type="term" value="F:23S rRNA (adenine(2030)-N(6))-methyltransferase activity"/>
    <property type="evidence" value="ECO:0007669"/>
    <property type="project" value="UniProtKB-UniRule"/>
</dbReference>
<feature type="active site" description="Proton acceptor" evidence="1">
    <location>
        <position position="160"/>
    </location>
</feature>
<evidence type="ECO:0000313" key="2">
    <source>
        <dbReference type="EMBL" id="PYE85700.1"/>
    </source>
</evidence>
<dbReference type="GO" id="GO:0070475">
    <property type="term" value="P:rRNA base methylation"/>
    <property type="evidence" value="ECO:0007669"/>
    <property type="project" value="UniProtKB-UniRule"/>
</dbReference>
<evidence type="ECO:0000256" key="1">
    <source>
        <dbReference type="HAMAP-Rule" id="MF_00934"/>
    </source>
</evidence>
<comment type="caution">
    <text evidence="2">The sequence shown here is derived from an EMBL/GenBank/DDBJ whole genome shotgun (WGS) entry which is preliminary data.</text>
</comment>
<name>A0A318SUW0_9RHOB</name>
<feature type="binding site" evidence="1">
    <location>
        <position position="42"/>
    </location>
    <ligand>
        <name>S-adenosyl-L-methionine</name>
        <dbReference type="ChEBI" id="CHEBI:59789"/>
    </ligand>
</feature>
<dbReference type="EC" id="2.1.1.266" evidence="1"/>
<feature type="binding site" evidence="1">
    <location>
        <position position="97"/>
    </location>
    <ligand>
        <name>S-adenosyl-L-methionine</name>
        <dbReference type="ChEBI" id="CHEBI:59789"/>
    </ligand>
</feature>
<evidence type="ECO:0000313" key="3">
    <source>
        <dbReference type="Proteomes" id="UP000248311"/>
    </source>
</evidence>
<dbReference type="GO" id="GO:0005829">
    <property type="term" value="C:cytosol"/>
    <property type="evidence" value="ECO:0007669"/>
    <property type="project" value="TreeGrafter"/>
</dbReference>
<feature type="binding site" evidence="1">
    <location>
        <position position="19"/>
    </location>
    <ligand>
        <name>S-adenosyl-L-methionine</name>
        <dbReference type="ChEBI" id="CHEBI:59789"/>
    </ligand>
</feature>
<keyword evidence="3" id="KW-1185">Reference proteome</keyword>
<dbReference type="SUPFAM" id="SSF53335">
    <property type="entry name" value="S-adenosyl-L-methionine-dependent methyltransferases"/>
    <property type="match status" value="1"/>
</dbReference>
<dbReference type="GO" id="GO:0003723">
    <property type="term" value="F:RNA binding"/>
    <property type="evidence" value="ECO:0007669"/>
    <property type="project" value="UniProtKB-UniRule"/>
</dbReference>
<accession>A0A318SUW0</accession>
<comment type="subunit">
    <text evidence="1">Monomer.</text>
</comment>
<comment type="catalytic activity">
    <reaction evidence="1">
        <text>adenosine(2030) in 23S rRNA + S-adenosyl-L-methionine = N(6)-methyladenosine(2030) in 23S rRNA + S-adenosyl-L-homocysteine + H(+)</text>
        <dbReference type="Rhea" id="RHEA:43736"/>
        <dbReference type="Rhea" id="RHEA-COMP:10668"/>
        <dbReference type="Rhea" id="RHEA-COMP:10669"/>
        <dbReference type="ChEBI" id="CHEBI:15378"/>
        <dbReference type="ChEBI" id="CHEBI:57856"/>
        <dbReference type="ChEBI" id="CHEBI:59789"/>
        <dbReference type="ChEBI" id="CHEBI:74411"/>
        <dbReference type="ChEBI" id="CHEBI:74449"/>
        <dbReference type="EC" id="2.1.1.266"/>
    </reaction>
</comment>
<dbReference type="Pfam" id="PF04378">
    <property type="entry name" value="RsmJ"/>
    <property type="match status" value="1"/>
</dbReference>
<feature type="binding site" evidence="1">
    <location>
        <begin position="139"/>
        <end position="140"/>
    </location>
    <ligand>
        <name>S-adenosyl-L-methionine</name>
        <dbReference type="ChEBI" id="CHEBI:59789"/>
    </ligand>
</feature>
<dbReference type="PANTHER" id="PTHR37426">
    <property type="entry name" value="RIBOSOMAL RNA LARGE SUBUNIT METHYLTRANSFERASE J"/>
    <property type="match status" value="1"/>
</dbReference>
<dbReference type="OrthoDB" id="9791274at2"/>
<feature type="binding site" evidence="1">
    <location>
        <position position="160"/>
    </location>
    <ligand>
        <name>S-adenosyl-L-methionine</name>
        <dbReference type="ChEBI" id="CHEBI:59789"/>
    </ligand>
</feature>
<sequence length="262" mass="28732">MLSYQHAYHAGNLADVHKHAVLAWILSRMTSKAKPISYIETHAGRGLYDLAGQEAAKTGEAAGGIARSEDWFPAAHPYARAIAAVRAKHGAAAYPGSPMIAALTLREGDRGDLAELHPAEHAALTEALAPWPLRVHKRDGGDLALSLAPPEPRRGLCLIDPSWEVKEDYRTIPRLTRKLHKAWPVGVLMLWYPLLDGRAEPSPHAPMLRALEPDLTDAVRHEVRFPPAREGHRMAGSGLLIVNPPYGLHRELESLSARFAML</sequence>
<reference evidence="2 3" key="1">
    <citation type="submission" date="2018-06" db="EMBL/GenBank/DDBJ databases">
        <title>Genomic Encyclopedia of Type Strains, Phase III (KMG-III): the genomes of soil and plant-associated and newly described type strains.</title>
        <authorList>
            <person name="Whitman W."/>
        </authorList>
    </citation>
    <scope>NUCLEOTIDE SEQUENCE [LARGE SCALE GENOMIC DNA]</scope>
    <source>
        <strain evidence="2 3">CECT 9025</strain>
    </source>
</reference>
<dbReference type="InterPro" id="IPR007473">
    <property type="entry name" value="RlmJ"/>
</dbReference>
<dbReference type="PANTHER" id="PTHR37426:SF1">
    <property type="entry name" value="RIBOSOMAL RNA LARGE SUBUNIT METHYLTRANSFERASE J"/>
    <property type="match status" value="1"/>
</dbReference>